<dbReference type="GO" id="GO:0006431">
    <property type="term" value="P:methionyl-tRNA aminoacylation"/>
    <property type="evidence" value="ECO:0007669"/>
    <property type="project" value="InterPro"/>
</dbReference>
<dbReference type="Gene3D" id="3.40.50.620">
    <property type="entry name" value="HUPs"/>
    <property type="match status" value="1"/>
</dbReference>
<dbReference type="PANTHER" id="PTHR45765:SF1">
    <property type="entry name" value="METHIONINE--TRNA LIGASE, CYTOPLASMIC"/>
    <property type="match status" value="1"/>
</dbReference>
<evidence type="ECO:0000256" key="4">
    <source>
        <dbReference type="ARBA" id="ARBA00022840"/>
    </source>
</evidence>
<dbReference type="InterPro" id="IPR041872">
    <property type="entry name" value="Anticodon_Met"/>
</dbReference>
<dbReference type="SUPFAM" id="SSF47323">
    <property type="entry name" value="Anticodon-binding domain of a subclass of class I aminoacyl-tRNA synthetases"/>
    <property type="match status" value="1"/>
</dbReference>
<dbReference type="Pfam" id="PF09334">
    <property type="entry name" value="tRNA-synt_1g"/>
    <property type="match status" value="1"/>
</dbReference>
<accession>X0XDL1</accession>
<proteinExistence type="predicted"/>
<evidence type="ECO:0000259" key="7">
    <source>
        <dbReference type="Pfam" id="PF09334"/>
    </source>
</evidence>
<organism evidence="9">
    <name type="scientific">marine sediment metagenome</name>
    <dbReference type="NCBI Taxonomy" id="412755"/>
    <lineage>
        <taxon>unclassified sequences</taxon>
        <taxon>metagenomes</taxon>
        <taxon>ecological metagenomes</taxon>
    </lineage>
</organism>
<evidence type="ECO:0000313" key="9">
    <source>
        <dbReference type="EMBL" id="GAG41190.1"/>
    </source>
</evidence>
<evidence type="ECO:0000256" key="1">
    <source>
        <dbReference type="ARBA" id="ARBA00012838"/>
    </source>
</evidence>
<protein>
    <recommendedName>
        <fullName evidence="1">methionine--tRNA ligase</fullName>
        <ecNumber evidence="1">6.1.1.10</ecNumber>
    </recommendedName>
</protein>
<keyword evidence="2" id="KW-0436">Ligase</keyword>
<sequence length="248" mass="28086">NSDEYELYHFIGKDIMYFHALFWPAMLISAKIKVANKLFVHGFLTVNGQKMSKSKGTFIKASTYLEHLDPEYLRYYYASKLTAGIEDIDLNFDDFLSKVNSDVVGKYANLASRSGPMLTKKLDGMLGKLDEEGQRLVSKLQQAKDSIIADYEGLKYSSAIRTICALTDECNRYVDTNQPWVTIKTEPEKTRQVLTAVINAVRILTIYLKPVLPVCAAKIEDFLDVEPLCFGDVGAILQEKKINKFSRL</sequence>
<dbReference type="AlphaFoldDB" id="X0XDL1"/>
<keyword evidence="6" id="KW-0030">Aminoacyl-tRNA synthetase</keyword>
<keyword evidence="3" id="KW-0547">Nucleotide-binding</keyword>
<dbReference type="PRINTS" id="PR01041">
    <property type="entry name" value="TRNASYNTHMET"/>
</dbReference>
<feature type="domain" description="Methionyl/Leucyl tRNA synthetase" evidence="7">
    <location>
        <begin position="3"/>
        <end position="114"/>
    </location>
</feature>
<keyword evidence="5" id="KW-0648">Protein biosynthesis</keyword>
<feature type="non-terminal residue" evidence="9">
    <location>
        <position position="1"/>
    </location>
</feature>
<reference evidence="9" key="1">
    <citation type="journal article" date="2014" name="Front. Microbiol.">
        <title>High frequency of phylogenetically diverse reductive dehalogenase-homologous genes in deep subseafloor sedimentary metagenomes.</title>
        <authorList>
            <person name="Kawai M."/>
            <person name="Futagami T."/>
            <person name="Toyoda A."/>
            <person name="Takaki Y."/>
            <person name="Nishi S."/>
            <person name="Hori S."/>
            <person name="Arai W."/>
            <person name="Tsubouchi T."/>
            <person name="Morono Y."/>
            <person name="Uchiyama I."/>
            <person name="Ito T."/>
            <person name="Fujiyama A."/>
            <person name="Inagaki F."/>
            <person name="Takami H."/>
        </authorList>
    </citation>
    <scope>NUCLEOTIDE SEQUENCE</scope>
    <source>
        <strain evidence="9">Expedition CK06-06</strain>
    </source>
</reference>
<dbReference type="InterPro" id="IPR009080">
    <property type="entry name" value="tRNAsynth_Ia_anticodon-bd"/>
</dbReference>
<evidence type="ECO:0000256" key="6">
    <source>
        <dbReference type="ARBA" id="ARBA00023146"/>
    </source>
</evidence>
<feature type="non-terminal residue" evidence="9">
    <location>
        <position position="248"/>
    </location>
</feature>
<dbReference type="GO" id="GO:0004825">
    <property type="term" value="F:methionine-tRNA ligase activity"/>
    <property type="evidence" value="ECO:0007669"/>
    <property type="project" value="UniProtKB-EC"/>
</dbReference>
<dbReference type="SUPFAM" id="SSF52374">
    <property type="entry name" value="Nucleotidylyl transferase"/>
    <property type="match status" value="1"/>
</dbReference>
<dbReference type="GO" id="GO:0005829">
    <property type="term" value="C:cytosol"/>
    <property type="evidence" value="ECO:0007669"/>
    <property type="project" value="TreeGrafter"/>
</dbReference>
<evidence type="ECO:0000256" key="3">
    <source>
        <dbReference type="ARBA" id="ARBA00022741"/>
    </source>
</evidence>
<keyword evidence="4" id="KW-0067">ATP-binding</keyword>
<evidence type="ECO:0000256" key="5">
    <source>
        <dbReference type="ARBA" id="ARBA00022917"/>
    </source>
</evidence>
<dbReference type="Gene3D" id="1.10.730.10">
    <property type="entry name" value="Isoleucyl-tRNA Synthetase, Domain 1"/>
    <property type="match status" value="1"/>
</dbReference>
<evidence type="ECO:0000256" key="2">
    <source>
        <dbReference type="ARBA" id="ARBA00022598"/>
    </source>
</evidence>
<dbReference type="PANTHER" id="PTHR45765">
    <property type="entry name" value="METHIONINE--TRNA LIGASE"/>
    <property type="match status" value="1"/>
</dbReference>
<comment type="caution">
    <text evidence="9">The sequence shown here is derived from an EMBL/GenBank/DDBJ whole genome shotgun (WGS) entry which is preliminary data.</text>
</comment>
<dbReference type="EMBL" id="BARS01044975">
    <property type="protein sequence ID" value="GAG41190.1"/>
    <property type="molecule type" value="Genomic_DNA"/>
</dbReference>
<dbReference type="CDD" id="cd07957">
    <property type="entry name" value="Anticodon_Ia_Met"/>
    <property type="match status" value="1"/>
</dbReference>
<dbReference type="InterPro" id="IPR015413">
    <property type="entry name" value="Methionyl/Leucyl_tRNA_Synth"/>
</dbReference>
<dbReference type="InterPro" id="IPR033911">
    <property type="entry name" value="MetRS_core"/>
</dbReference>
<dbReference type="GO" id="GO:0005524">
    <property type="term" value="F:ATP binding"/>
    <property type="evidence" value="ECO:0007669"/>
    <property type="project" value="UniProtKB-KW"/>
</dbReference>
<dbReference type="Pfam" id="PF19303">
    <property type="entry name" value="Anticodon_3"/>
    <property type="match status" value="1"/>
</dbReference>
<name>X0XDL1_9ZZZZ</name>
<dbReference type="InterPro" id="IPR014729">
    <property type="entry name" value="Rossmann-like_a/b/a_fold"/>
</dbReference>
<feature type="domain" description="Methionyl-tRNA synthetase anticodon-binding" evidence="8">
    <location>
        <begin position="127"/>
        <end position="226"/>
    </location>
</feature>
<evidence type="ECO:0000259" key="8">
    <source>
        <dbReference type="Pfam" id="PF19303"/>
    </source>
</evidence>
<dbReference type="EC" id="6.1.1.10" evidence="1"/>
<dbReference type="InterPro" id="IPR023458">
    <property type="entry name" value="Met-tRNA_ligase_1"/>
</dbReference>
<gene>
    <name evidence="9" type="ORF">S01H1_67878</name>
</gene>